<dbReference type="InterPro" id="IPR053975">
    <property type="entry name" value="PFF1_C"/>
</dbReference>
<keyword evidence="10 15" id="KW-0862">Zinc</keyword>
<accession>A0AAV4ZWR2</accession>
<dbReference type="PANTHER" id="PTHR12147:SF58">
    <property type="entry name" value="VACUOLAR MEMBRANE PROTEASE"/>
    <property type="match status" value="1"/>
</dbReference>
<evidence type="ECO:0000256" key="9">
    <source>
        <dbReference type="ARBA" id="ARBA00022801"/>
    </source>
</evidence>
<evidence type="ECO:0000259" key="16">
    <source>
        <dbReference type="Pfam" id="PF04389"/>
    </source>
</evidence>
<dbReference type="GO" id="GO:0006508">
    <property type="term" value="P:proteolysis"/>
    <property type="evidence" value="ECO:0007669"/>
    <property type="project" value="UniProtKB-KW"/>
</dbReference>
<name>A0AAV4ZWR2_9AGAM</name>
<keyword evidence="19" id="KW-1185">Reference proteome</keyword>
<evidence type="ECO:0000256" key="1">
    <source>
        <dbReference type="ARBA" id="ARBA00001947"/>
    </source>
</evidence>
<dbReference type="GO" id="GO:0008235">
    <property type="term" value="F:metalloexopeptidase activity"/>
    <property type="evidence" value="ECO:0007669"/>
    <property type="project" value="InterPro"/>
</dbReference>
<evidence type="ECO:0000256" key="5">
    <source>
        <dbReference type="ARBA" id="ARBA00022554"/>
    </source>
</evidence>
<dbReference type="CDD" id="cd03875">
    <property type="entry name" value="M28_Fxna_like"/>
    <property type="match status" value="1"/>
</dbReference>
<dbReference type="Pfam" id="PF04389">
    <property type="entry name" value="Peptidase_M28"/>
    <property type="match status" value="1"/>
</dbReference>
<dbReference type="GO" id="GO:0005774">
    <property type="term" value="C:vacuolar membrane"/>
    <property type="evidence" value="ECO:0007669"/>
    <property type="project" value="UniProtKB-SubCell"/>
</dbReference>
<evidence type="ECO:0000256" key="14">
    <source>
        <dbReference type="ARBA" id="ARBA00023180"/>
    </source>
</evidence>
<evidence type="ECO:0000256" key="10">
    <source>
        <dbReference type="ARBA" id="ARBA00022833"/>
    </source>
</evidence>
<protein>
    <recommendedName>
        <fullName evidence="15">Peptide hydrolase</fullName>
        <ecNumber evidence="15">3.4.-.-</ecNumber>
    </recommendedName>
</protein>
<dbReference type="InterPro" id="IPR007484">
    <property type="entry name" value="Peptidase_M28"/>
</dbReference>
<evidence type="ECO:0000256" key="3">
    <source>
        <dbReference type="ARBA" id="ARBA00004128"/>
    </source>
</evidence>
<evidence type="ECO:0000256" key="2">
    <source>
        <dbReference type="ARBA" id="ARBA00003273"/>
    </source>
</evidence>
<comment type="function">
    <text evidence="2">May be involved in vacuolar sorting and osmoregulation.</text>
</comment>
<dbReference type="Gene3D" id="3.40.630.10">
    <property type="entry name" value="Zn peptidases"/>
    <property type="match status" value="1"/>
</dbReference>
<keyword evidence="14" id="KW-0325">Glycoprotein</keyword>
<evidence type="ECO:0000313" key="19">
    <source>
        <dbReference type="Proteomes" id="UP001050691"/>
    </source>
</evidence>
<keyword evidence="7" id="KW-0812">Transmembrane</keyword>
<dbReference type="AlphaFoldDB" id="A0AAV4ZWR2"/>
<comment type="cofactor">
    <cofactor evidence="1">
        <name>Zn(2+)</name>
        <dbReference type="ChEBI" id="CHEBI:29105"/>
    </cofactor>
</comment>
<dbReference type="GO" id="GO:0046872">
    <property type="term" value="F:metal ion binding"/>
    <property type="evidence" value="ECO:0007669"/>
    <property type="project" value="UniProtKB-KW"/>
</dbReference>
<dbReference type="InterPro" id="IPR045175">
    <property type="entry name" value="M28_fam"/>
</dbReference>
<evidence type="ECO:0000256" key="12">
    <source>
        <dbReference type="ARBA" id="ARBA00023049"/>
    </source>
</evidence>
<reference evidence="18" key="1">
    <citation type="submission" date="2021-10" db="EMBL/GenBank/DDBJ databases">
        <title>De novo Genome Assembly of Clathrus columnatus (Basidiomycota, Fungi) Using Illumina and Nanopore Sequence Data.</title>
        <authorList>
            <person name="Ogiso-Tanaka E."/>
            <person name="Itagaki H."/>
            <person name="Hosoya T."/>
            <person name="Hosaka K."/>
        </authorList>
    </citation>
    <scope>NUCLEOTIDE SEQUENCE</scope>
    <source>
        <strain evidence="18">MO-923</strain>
    </source>
</reference>
<feature type="domain" description="Vacuolar membrane protease C-terminal" evidence="17">
    <location>
        <begin position="283"/>
        <end position="474"/>
    </location>
</feature>
<dbReference type="PANTHER" id="PTHR12147">
    <property type="entry name" value="METALLOPEPTIDASE M28 FAMILY MEMBER"/>
    <property type="match status" value="1"/>
</dbReference>
<comment type="similarity">
    <text evidence="4 15">Belongs to the peptidase M28 family.</text>
</comment>
<keyword evidence="12" id="KW-0482">Metalloprotease</keyword>
<evidence type="ECO:0000256" key="8">
    <source>
        <dbReference type="ARBA" id="ARBA00022723"/>
    </source>
</evidence>
<keyword evidence="8 15" id="KW-0479">Metal-binding</keyword>
<keyword evidence="5" id="KW-0926">Vacuole</keyword>
<organism evidence="18 19">
    <name type="scientific">Clathrus columnatus</name>
    <dbReference type="NCBI Taxonomy" id="1419009"/>
    <lineage>
        <taxon>Eukaryota</taxon>
        <taxon>Fungi</taxon>
        <taxon>Dikarya</taxon>
        <taxon>Basidiomycota</taxon>
        <taxon>Agaricomycotina</taxon>
        <taxon>Agaricomycetes</taxon>
        <taxon>Phallomycetidae</taxon>
        <taxon>Phallales</taxon>
        <taxon>Clathraceae</taxon>
        <taxon>Clathrus</taxon>
    </lineage>
</organism>
<keyword evidence="6 15" id="KW-0645">Protease</keyword>
<keyword evidence="11" id="KW-1133">Transmembrane helix</keyword>
<evidence type="ECO:0000256" key="7">
    <source>
        <dbReference type="ARBA" id="ARBA00022692"/>
    </source>
</evidence>
<evidence type="ECO:0000313" key="18">
    <source>
        <dbReference type="EMBL" id="GJJ06344.1"/>
    </source>
</evidence>
<evidence type="ECO:0000256" key="11">
    <source>
        <dbReference type="ARBA" id="ARBA00022989"/>
    </source>
</evidence>
<proteinExistence type="inferred from homology"/>
<evidence type="ECO:0000259" key="17">
    <source>
        <dbReference type="Pfam" id="PF22250"/>
    </source>
</evidence>
<dbReference type="Proteomes" id="UP001050691">
    <property type="component" value="Unassembled WGS sequence"/>
</dbReference>
<keyword evidence="9 15" id="KW-0378">Hydrolase</keyword>
<sequence length="481" mass="53524">MITTRPHPFNSRANDAVRSYILSRLNEIDSGTRTALIVDNDIYSNVTWQEGRAGRYFEGNNILVKIEGRNPELKAVLFSAHYDSVSTAYGATDDGMGVVTLLQLITYFSKNTPSRTVVFNINNGEEDGLYGSHAFLSHPWSKEIGFFLNLEGAGAGGVPIVFRTSSYEVTQALKTTSHPHGSVFSSDTFALGLIRSRTDYSVYTAAGMSGLDFAFYQRRSYYHTMRDTISNLNGPGSLWLFMDSSLSIGRSLSQIDSPETGRGLPLHFDLNLLSPPFSEEAPLKVLFYQAVNLTEQSSEVQLTGVEGYIQKVVSQIPSTWQHPISCEADALSRLTRCKWNSTTAITKDMVSLDTEVIRSGEATLTVKGQNTRFCRILFDRPVLAFHVNGSAGEVRHGYSFPSNGTTELQLWSRERSKPFVVDVSWPQNETLQGRASCGWSDSQDWEDHIPAFKEILDFLPSWSLVSKRDHGLVEASLEFSL</sequence>
<evidence type="ECO:0000256" key="15">
    <source>
        <dbReference type="RuleBase" id="RU361240"/>
    </source>
</evidence>
<evidence type="ECO:0000256" key="6">
    <source>
        <dbReference type="ARBA" id="ARBA00022670"/>
    </source>
</evidence>
<keyword evidence="13" id="KW-0472">Membrane</keyword>
<comment type="subcellular location">
    <subcellularLocation>
        <location evidence="3">Vacuole membrane</location>
        <topology evidence="3">Multi-pass membrane protein</topology>
    </subcellularLocation>
</comment>
<dbReference type="SUPFAM" id="SSF53187">
    <property type="entry name" value="Zn-dependent exopeptidases"/>
    <property type="match status" value="1"/>
</dbReference>
<dbReference type="EC" id="3.4.-.-" evidence="15"/>
<comment type="caution">
    <text evidence="18">The sequence shown here is derived from an EMBL/GenBank/DDBJ whole genome shotgun (WGS) entry which is preliminary data.</text>
</comment>
<dbReference type="Pfam" id="PF22250">
    <property type="entry name" value="PFF1_C"/>
    <property type="match status" value="1"/>
</dbReference>
<evidence type="ECO:0000256" key="4">
    <source>
        <dbReference type="ARBA" id="ARBA00010918"/>
    </source>
</evidence>
<feature type="domain" description="Peptidase M28" evidence="16">
    <location>
        <begin position="61"/>
        <end position="234"/>
    </location>
</feature>
<dbReference type="EMBL" id="BPWL01000001">
    <property type="protein sequence ID" value="GJJ06344.1"/>
    <property type="molecule type" value="Genomic_DNA"/>
</dbReference>
<gene>
    <name evidence="18" type="ORF">Clacol_000535</name>
</gene>
<dbReference type="InterPro" id="IPR048024">
    <property type="entry name" value="Fxna-like_M28_dom"/>
</dbReference>
<evidence type="ECO:0000256" key="13">
    <source>
        <dbReference type="ARBA" id="ARBA00023136"/>
    </source>
</evidence>